<protein>
    <submittedName>
        <fullName evidence="1">Uncharacterized protein</fullName>
    </submittedName>
</protein>
<dbReference type="AlphaFoldDB" id="A0A150WY92"/>
<sequence>MKKVLTIGFLIGLFGHSIYGQGYEVLNDDPSKLIKGHVALEYLTVDSGMDNVSGSYVWALGVNIFYPLLPSLGLEGSLRTPLLKIDSSGDLAIAAEAGVSKNLFSKTKLKQDLKVLMSFSQSSSFRTTTTRTSTLTMPGHVRTEYFVRGGGYFRNSSYESTEAGLTSGLSTITHSGGYAGIGISRGTFFQFKSEETQESFALGSIFKFYADVLILPTSIKNPAYDDSDFIGWRLGVKWYNSPYSSENNFGRKKGFFGNMFAIGELGTRPYEGAVITASVGYIIKKF</sequence>
<comment type="caution">
    <text evidence="1">The sequence shown here is derived from an EMBL/GenBank/DDBJ whole genome shotgun (WGS) entry which is preliminary data.</text>
</comment>
<evidence type="ECO:0000313" key="1">
    <source>
        <dbReference type="EMBL" id="KYG71447.1"/>
    </source>
</evidence>
<dbReference type="Proteomes" id="UP000075583">
    <property type="component" value="Unassembled WGS sequence"/>
</dbReference>
<dbReference type="EMBL" id="LQZQ01000051">
    <property type="protein sequence ID" value="KYG71447.1"/>
    <property type="molecule type" value="Genomic_DNA"/>
</dbReference>
<proteinExistence type="predicted"/>
<keyword evidence="2" id="KW-1185">Reference proteome</keyword>
<evidence type="ECO:0000313" key="2">
    <source>
        <dbReference type="Proteomes" id="UP000075583"/>
    </source>
</evidence>
<dbReference type="OrthoDB" id="1525072at2"/>
<gene>
    <name evidence="1" type="ORF">MB14_11785</name>
</gene>
<dbReference type="RefSeq" id="WP_062594183.1">
    <property type="nucleotide sequence ID" value="NZ_LQZQ01000051.1"/>
</dbReference>
<accession>A0A150WY92</accession>
<reference evidence="1" key="1">
    <citation type="submission" date="2016-01" db="EMBL/GenBank/DDBJ databases">
        <title>Genome sequencing of Roseivirga ehrenbergii KMM 6017.</title>
        <authorList>
            <person name="Selvaratnam C."/>
            <person name="Thevarajoo S."/>
            <person name="Goh K.M."/>
            <person name="Ee R."/>
            <person name="Chan K.-G."/>
            <person name="Chong C.S."/>
        </authorList>
    </citation>
    <scope>NUCLEOTIDE SEQUENCE [LARGE SCALE GENOMIC DNA]</scope>
    <source>
        <strain evidence="1">KMM 6017</strain>
    </source>
</reference>
<dbReference type="STRING" id="279360.MB14_11785"/>
<organism evidence="1 2">
    <name type="scientific">Roseivirga ehrenbergii (strain DSM 102268 / JCM 13514 / KCTC 12282 / NCIMB 14502 / KMM 6017)</name>
    <dbReference type="NCBI Taxonomy" id="279360"/>
    <lineage>
        <taxon>Bacteria</taxon>
        <taxon>Pseudomonadati</taxon>
        <taxon>Bacteroidota</taxon>
        <taxon>Cytophagia</taxon>
        <taxon>Cytophagales</taxon>
        <taxon>Roseivirgaceae</taxon>
        <taxon>Roseivirga</taxon>
    </lineage>
</organism>
<name>A0A150WY92_ROSEK</name>